<keyword evidence="2" id="KW-1185">Reference proteome</keyword>
<organism evidence="1 2">
    <name type="scientific">Papilio xuthus</name>
    <name type="common">Asian swallowtail butterfly</name>
    <dbReference type="NCBI Taxonomy" id="66420"/>
    <lineage>
        <taxon>Eukaryota</taxon>
        <taxon>Metazoa</taxon>
        <taxon>Ecdysozoa</taxon>
        <taxon>Arthropoda</taxon>
        <taxon>Hexapoda</taxon>
        <taxon>Insecta</taxon>
        <taxon>Pterygota</taxon>
        <taxon>Neoptera</taxon>
        <taxon>Endopterygota</taxon>
        <taxon>Lepidoptera</taxon>
        <taxon>Glossata</taxon>
        <taxon>Ditrysia</taxon>
        <taxon>Papilionoidea</taxon>
        <taxon>Papilionidae</taxon>
        <taxon>Papilioninae</taxon>
        <taxon>Papilio</taxon>
    </lineage>
</organism>
<dbReference type="AlphaFoldDB" id="A0A194PY12"/>
<proteinExistence type="predicted"/>
<reference evidence="1 2" key="1">
    <citation type="journal article" date="2015" name="Nat. Commun.">
        <title>Outbred genome sequencing and CRISPR/Cas9 gene editing in butterflies.</title>
        <authorList>
            <person name="Li X."/>
            <person name="Fan D."/>
            <person name="Zhang W."/>
            <person name="Liu G."/>
            <person name="Zhang L."/>
            <person name="Zhao L."/>
            <person name="Fang X."/>
            <person name="Chen L."/>
            <person name="Dong Y."/>
            <person name="Chen Y."/>
            <person name="Ding Y."/>
            <person name="Zhao R."/>
            <person name="Feng M."/>
            <person name="Zhu Y."/>
            <person name="Feng Y."/>
            <person name="Jiang X."/>
            <person name="Zhu D."/>
            <person name="Xiang H."/>
            <person name="Feng X."/>
            <person name="Li S."/>
            <person name="Wang J."/>
            <person name="Zhang G."/>
            <person name="Kronforst M.R."/>
            <person name="Wang W."/>
        </authorList>
    </citation>
    <scope>NUCLEOTIDE SEQUENCE [LARGE SCALE GENOMIC DNA]</scope>
    <source>
        <strain evidence="1">Ya'a_city_454_Px</strain>
        <tissue evidence="1">Whole body</tissue>
    </source>
</reference>
<dbReference type="Proteomes" id="UP000053268">
    <property type="component" value="Unassembled WGS sequence"/>
</dbReference>
<sequence length="83" mass="8790">MSAKLSELGRRVGGVRGEGHVLRLPGDARVWALAVGWRGAGPAGAPLALALALPHRTAPQHSQCRRHRAGVCTAFGRDLIFCK</sequence>
<evidence type="ECO:0000313" key="2">
    <source>
        <dbReference type="Proteomes" id="UP000053268"/>
    </source>
</evidence>
<accession>A0A194PY12</accession>
<name>A0A194PY12_PAPXU</name>
<protein>
    <submittedName>
        <fullName evidence="1">Uncharacterized protein</fullName>
    </submittedName>
</protein>
<gene>
    <name evidence="1" type="ORF">RR46_06774</name>
</gene>
<evidence type="ECO:0000313" key="1">
    <source>
        <dbReference type="EMBL" id="KPI96040.1"/>
    </source>
</evidence>
<dbReference type="EMBL" id="KQ459594">
    <property type="protein sequence ID" value="KPI96040.1"/>
    <property type="molecule type" value="Genomic_DNA"/>
</dbReference>